<dbReference type="EMBL" id="CAICTM010000941">
    <property type="protein sequence ID" value="CAB9518529.1"/>
    <property type="molecule type" value="Genomic_DNA"/>
</dbReference>
<evidence type="ECO:0000313" key="1">
    <source>
        <dbReference type="EMBL" id="CAB9518529.1"/>
    </source>
</evidence>
<evidence type="ECO:0000313" key="2">
    <source>
        <dbReference type="Proteomes" id="UP001153069"/>
    </source>
</evidence>
<reference evidence="1" key="1">
    <citation type="submission" date="2020-06" db="EMBL/GenBank/DDBJ databases">
        <authorList>
            <consortium name="Plant Systems Biology data submission"/>
        </authorList>
    </citation>
    <scope>NUCLEOTIDE SEQUENCE</scope>
    <source>
        <strain evidence="1">D6</strain>
    </source>
</reference>
<organism evidence="1 2">
    <name type="scientific">Seminavis robusta</name>
    <dbReference type="NCBI Taxonomy" id="568900"/>
    <lineage>
        <taxon>Eukaryota</taxon>
        <taxon>Sar</taxon>
        <taxon>Stramenopiles</taxon>
        <taxon>Ochrophyta</taxon>
        <taxon>Bacillariophyta</taxon>
        <taxon>Bacillariophyceae</taxon>
        <taxon>Bacillariophycidae</taxon>
        <taxon>Naviculales</taxon>
        <taxon>Naviculaceae</taxon>
        <taxon>Seminavis</taxon>
    </lineage>
</organism>
<name>A0A9N8EE42_9STRA</name>
<gene>
    <name evidence="1" type="ORF">SEMRO_943_G222770.1</name>
</gene>
<comment type="caution">
    <text evidence="1">The sequence shown here is derived from an EMBL/GenBank/DDBJ whole genome shotgun (WGS) entry which is preliminary data.</text>
</comment>
<keyword evidence="2" id="KW-1185">Reference proteome</keyword>
<proteinExistence type="predicted"/>
<sequence length="170" mass="18786">MGLMDTHHESLKLSFQDANWTCETSDEITLRETTSTSSKVTWEYGLDISFGTKIDSPIEGVTNVDYSFEVVRPGLLSRKGYGIYGKPEAVHIYTGTITFADPTQPHIEYDMNSFTFLLDEGQPEGVTVEDHGRAIAIHAGGHPTLSNRNIAFKLTEEMELAAEAQQVSLA</sequence>
<accession>A0A9N8EE42</accession>
<dbReference type="Proteomes" id="UP001153069">
    <property type="component" value="Unassembled WGS sequence"/>
</dbReference>
<protein>
    <submittedName>
        <fullName evidence="1">Uncharacterized protein</fullName>
    </submittedName>
</protein>
<dbReference type="AlphaFoldDB" id="A0A9N8EE42"/>